<feature type="compositionally biased region" description="Basic and acidic residues" evidence="6">
    <location>
        <begin position="225"/>
        <end position="246"/>
    </location>
</feature>
<accession>A0A060T8L4</accession>
<dbReference type="PhylomeDB" id="A0A060T8L4"/>
<feature type="compositionally biased region" description="Basic residues" evidence="6">
    <location>
        <begin position="589"/>
        <end position="601"/>
    </location>
</feature>
<feature type="compositionally biased region" description="Polar residues" evidence="6">
    <location>
        <begin position="211"/>
        <end position="224"/>
    </location>
</feature>
<dbReference type="InterPro" id="IPR019340">
    <property type="entry name" value="Histone_AcTrfase_su3"/>
</dbReference>
<dbReference type="PANTHER" id="PTHR13556:SF2">
    <property type="entry name" value="TRANSCRIPTIONAL ADAPTER 3"/>
    <property type="match status" value="1"/>
</dbReference>
<proteinExistence type="inferred from homology"/>
<feature type="compositionally biased region" description="Polar residues" evidence="6">
    <location>
        <begin position="32"/>
        <end position="41"/>
    </location>
</feature>
<name>A0A060T8L4_BLAAD</name>
<dbReference type="PANTHER" id="PTHR13556">
    <property type="entry name" value="TRANSCRIPTIONAL ADAPTER 3-RELATED"/>
    <property type="match status" value="1"/>
</dbReference>
<dbReference type="EMBL" id="HG937694">
    <property type="protein sequence ID" value="CDP37288.1"/>
    <property type="molecule type" value="Genomic_DNA"/>
</dbReference>
<keyword evidence="3" id="KW-0805">Transcription regulation</keyword>
<dbReference type="AlphaFoldDB" id="A0A060T8L4"/>
<dbReference type="GO" id="GO:0005634">
    <property type="term" value="C:nucleus"/>
    <property type="evidence" value="ECO:0007669"/>
    <property type="project" value="UniProtKB-SubCell"/>
</dbReference>
<feature type="region of interest" description="Disordered" evidence="6">
    <location>
        <begin position="588"/>
        <end position="632"/>
    </location>
</feature>
<comment type="similarity">
    <text evidence="2">Belongs to the NGG1 family.</text>
</comment>
<evidence type="ECO:0000256" key="3">
    <source>
        <dbReference type="ARBA" id="ARBA00023015"/>
    </source>
</evidence>
<feature type="compositionally biased region" description="Basic and acidic residues" evidence="6">
    <location>
        <begin position="656"/>
        <end position="671"/>
    </location>
</feature>
<protein>
    <submittedName>
        <fullName evidence="7">ARAD1D08052p</fullName>
    </submittedName>
</protein>
<evidence type="ECO:0000256" key="4">
    <source>
        <dbReference type="ARBA" id="ARBA00023163"/>
    </source>
</evidence>
<feature type="compositionally biased region" description="Basic and acidic residues" evidence="6">
    <location>
        <begin position="138"/>
        <end position="170"/>
    </location>
</feature>
<evidence type="ECO:0000313" key="7">
    <source>
        <dbReference type="EMBL" id="CDP37288.1"/>
    </source>
</evidence>
<gene>
    <name evidence="7" type="ORF">GNLVRS02_ARAD1D08052g</name>
</gene>
<organism evidence="7">
    <name type="scientific">Blastobotrys adeninivorans</name>
    <name type="common">Yeast</name>
    <name type="synonym">Arxula adeninivorans</name>
    <dbReference type="NCBI Taxonomy" id="409370"/>
    <lineage>
        <taxon>Eukaryota</taxon>
        <taxon>Fungi</taxon>
        <taxon>Dikarya</taxon>
        <taxon>Ascomycota</taxon>
        <taxon>Saccharomycotina</taxon>
        <taxon>Dipodascomycetes</taxon>
        <taxon>Dipodascales</taxon>
        <taxon>Trichomonascaceae</taxon>
        <taxon>Blastobotrys</taxon>
    </lineage>
</organism>
<feature type="compositionally biased region" description="Basic residues" evidence="6">
    <location>
        <begin position="105"/>
        <end position="128"/>
    </location>
</feature>
<comment type="subcellular location">
    <subcellularLocation>
        <location evidence="1">Nucleus</location>
    </subcellularLocation>
</comment>
<feature type="compositionally biased region" description="Acidic residues" evidence="6">
    <location>
        <begin position="672"/>
        <end position="686"/>
    </location>
</feature>
<reference evidence="7" key="2">
    <citation type="submission" date="2014-06" db="EMBL/GenBank/DDBJ databases">
        <title>The complete genome of Blastobotrys (Arxula) adeninivorans LS3 - a yeast of biotechnological interest.</title>
        <authorList>
            <person name="Kunze G."/>
            <person name="Gaillardin C."/>
            <person name="Czernicka M."/>
            <person name="Durrens P."/>
            <person name="Martin T."/>
            <person name="Boer E."/>
            <person name="Gabaldon T."/>
            <person name="Cruz J."/>
            <person name="Talla E."/>
            <person name="Marck C."/>
            <person name="Goffeau A."/>
            <person name="Barbe V."/>
            <person name="Baret P."/>
            <person name="Baronian K."/>
            <person name="Beier S."/>
            <person name="Bleykasten C."/>
            <person name="Bode R."/>
            <person name="Casaregola S."/>
            <person name="Despons L."/>
            <person name="Fairhead C."/>
            <person name="Giersberg M."/>
            <person name="Gierski P."/>
            <person name="Hahnel U."/>
            <person name="Hartmann A."/>
            <person name="Jankowska D."/>
            <person name="Jubin C."/>
            <person name="Jung P."/>
            <person name="Lafontaine I."/>
            <person name="Leh-Louis V."/>
            <person name="Lemaire M."/>
            <person name="Marcet-Houben M."/>
            <person name="Mascher M."/>
            <person name="Morel G."/>
            <person name="Richard G.-F."/>
            <person name="Riechen J."/>
            <person name="Sacerdot C."/>
            <person name="Sarkar A."/>
            <person name="Savel G."/>
            <person name="Schacherer J."/>
            <person name="Sherman D."/>
            <person name="Straub M.-L."/>
            <person name="Stein N."/>
            <person name="Thierry A."/>
            <person name="Trautwein-Schult A."/>
            <person name="Westhof E."/>
            <person name="Worch S."/>
            <person name="Dujon B."/>
            <person name="Souciet J.-L."/>
            <person name="Wincker P."/>
            <person name="Scholz U."/>
            <person name="Neuveglise N."/>
        </authorList>
    </citation>
    <scope>NUCLEOTIDE SEQUENCE</scope>
    <source>
        <strain evidence="7">LS3</strain>
    </source>
</reference>
<reference evidence="7" key="1">
    <citation type="submission" date="2014-02" db="EMBL/GenBank/DDBJ databases">
        <authorList>
            <person name="Genoscope - CEA"/>
        </authorList>
    </citation>
    <scope>NUCLEOTIDE SEQUENCE</scope>
    <source>
        <strain evidence="7">LS3</strain>
    </source>
</reference>
<feature type="compositionally biased region" description="Acidic residues" evidence="6">
    <location>
        <begin position="171"/>
        <end position="189"/>
    </location>
</feature>
<keyword evidence="5" id="KW-0539">Nucleus</keyword>
<dbReference type="GO" id="GO:0003713">
    <property type="term" value="F:transcription coactivator activity"/>
    <property type="evidence" value="ECO:0007669"/>
    <property type="project" value="TreeGrafter"/>
</dbReference>
<feature type="region of interest" description="Disordered" evidence="6">
    <location>
        <begin position="1"/>
        <end position="41"/>
    </location>
</feature>
<evidence type="ECO:0000256" key="6">
    <source>
        <dbReference type="SAM" id="MobiDB-lite"/>
    </source>
</evidence>
<evidence type="ECO:0000256" key="2">
    <source>
        <dbReference type="ARBA" id="ARBA00005330"/>
    </source>
</evidence>
<evidence type="ECO:0000256" key="1">
    <source>
        <dbReference type="ARBA" id="ARBA00004123"/>
    </source>
</evidence>
<keyword evidence="4" id="KW-0804">Transcription</keyword>
<sequence length="694" mass="76499">MSATYGRARARGRAASGKSKHASPAAQKKRTQSATPSSTEDLYSSVISAIADSGETAPDANTLRQVQGHLNALIANSDNRIAACDAELQKLDRLNEAIARERSQRGNKKPQSKKKTGKAQKAASKSRAHHEPEEDVEMKEAEPEVKEDHGNKMDQDGDEVIEKDADHDGEDKDNDNDDDTKDLDQDQGQDSDAKADADGETVQLTERDANETPSGQVTDLTGFQDQRRYSDQESPKEYEKNPKSEFVESQELPISALGLFEDTVDGLPQTGEEYLKKKYGVASYPTTDLKDLLPGEIPDQDFTRSKPSNQVQFTTFASAIEPFFRSYTEEDLSFLNQKAVGGDSAYNRPGVLSPHVIPPLGPSYVQTWAEEDGPNPGYSLSGAHLNQGIDAKYVAPLGSEDSVTDSTLEEQSVSCGPLASRLLSAILTEAEPGDSIDIKTEDGDDSTARNGAVSLVDPTWKVAAAKADYASLEERLQREFKYVGILDAAMLRTEDKKKQSFKVANPSTAKKRPGSELDDEVEIDWINSREDDEISYELRMLQKKLRTLTRINQACKRQLIPLVEEQMAYQEYGQILEDLDRQVDQAYVKRVRNPKNKKKKTATSSTTGVGTPGGTGAGTPAPNGSVPDQQKSNIRSLLDKRQRWIQRIGPVFRPPEIMKRVPSETVWKDLQIDDDDDAGPDDDDDNTYNGMASF</sequence>
<dbReference type="Pfam" id="PF10198">
    <property type="entry name" value="Ada3"/>
    <property type="match status" value="1"/>
</dbReference>
<feature type="region of interest" description="Disordered" evidence="6">
    <location>
        <begin position="656"/>
        <end position="694"/>
    </location>
</feature>
<evidence type="ECO:0000256" key="5">
    <source>
        <dbReference type="ARBA" id="ARBA00023242"/>
    </source>
</evidence>
<feature type="region of interest" description="Disordered" evidence="6">
    <location>
        <begin position="97"/>
        <end position="249"/>
    </location>
</feature>
<dbReference type="GO" id="GO:0006357">
    <property type="term" value="P:regulation of transcription by RNA polymerase II"/>
    <property type="evidence" value="ECO:0007669"/>
    <property type="project" value="TreeGrafter"/>
</dbReference>
<dbReference type="GO" id="GO:0000124">
    <property type="term" value="C:SAGA complex"/>
    <property type="evidence" value="ECO:0007669"/>
    <property type="project" value="TreeGrafter"/>
</dbReference>